<dbReference type="AlphaFoldDB" id="A0A0G0VSF8"/>
<dbReference type="InterPro" id="IPR023214">
    <property type="entry name" value="HAD_sf"/>
</dbReference>
<protein>
    <recommendedName>
        <fullName evidence="3">HAD family hydrolase</fullName>
    </recommendedName>
</protein>
<dbReference type="GO" id="GO:0008967">
    <property type="term" value="F:phosphoglycolate phosphatase activity"/>
    <property type="evidence" value="ECO:0007669"/>
    <property type="project" value="TreeGrafter"/>
</dbReference>
<evidence type="ECO:0000313" key="1">
    <source>
        <dbReference type="EMBL" id="KKS03819.1"/>
    </source>
</evidence>
<evidence type="ECO:0000313" key="2">
    <source>
        <dbReference type="Proteomes" id="UP000034493"/>
    </source>
</evidence>
<dbReference type="InterPro" id="IPR036412">
    <property type="entry name" value="HAD-like_sf"/>
</dbReference>
<name>A0A0G0VSF8_9BACT</name>
<accession>A0A0G0VSF8</accession>
<dbReference type="SUPFAM" id="SSF56784">
    <property type="entry name" value="HAD-like"/>
    <property type="match status" value="1"/>
</dbReference>
<organism evidence="1 2">
    <name type="scientific">Candidatus Curtissbacteria bacterium GW2011_GWA2_41_24</name>
    <dbReference type="NCBI Taxonomy" id="1618411"/>
    <lineage>
        <taxon>Bacteria</taxon>
        <taxon>Candidatus Curtissiibacteriota</taxon>
    </lineage>
</organism>
<evidence type="ECO:0008006" key="3">
    <source>
        <dbReference type="Google" id="ProtNLM"/>
    </source>
</evidence>
<dbReference type="SFLD" id="SFLDG01129">
    <property type="entry name" value="C1.5:_HAD__Beta-PGM__Phosphata"/>
    <property type="match status" value="1"/>
</dbReference>
<dbReference type="CDD" id="cd01427">
    <property type="entry name" value="HAD_like"/>
    <property type="match status" value="1"/>
</dbReference>
<dbReference type="PANTHER" id="PTHR43434:SF1">
    <property type="entry name" value="PHOSPHOGLYCOLATE PHOSPHATASE"/>
    <property type="match status" value="1"/>
</dbReference>
<dbReference type="GO" id="GO:0005829">
    <property type="term" value="C:cytosol"/>
    <property type="evidence" value="ECO:0007669"/>
    <property type="project" value="TreeGrafter"/>
</dbReference>
<dbReference type="PANTHER" id="PTHR43434">
    <property type="entry name" value="PHOSPHOGLYCOLATE PHOSPHATASE"/>
    <property type="match status" value="1"/>
</dbReference>
<dbReference type="SFLD" id="SFLDS00003">
    <property type="entry name" value="Haloacid_Dehalogenase"/>
    <property type="match status" value="1"/>
</dbReference>
<reference evidence="1 2" key="1">
    <citation type="journal article" date="2015" name="Nature">
        <title>rRNA introns, odd ribosomes, and small enigmatic genomes across a large radiation of phyla.</title>
        <authorList>
            <person name="Brown C.T."/>
            <person name="Hug L.A."/>
            <person name="Thomas B.C."/>
            <person name="Sharon I."/>
            <person name="Castelle C.J."/>
            <person name="Singh A."/>
            <person name="Wilkins M.J."/>
            <person name="Williams K.H."/>
            <person name="Banfield J.F."/>
        </authorList>
    </citation>
    <scope>NUCLEOTIDE SEQUENCE [LARGE SCALE GENOMIC DNA]</scope>
</reference>
<dbReference type="Gene3D" id="3.40.50.1000">
    <property type="entry name" value="HAD superfamily/HAD-like"/>
    <property type="match status" value="1"/>
</dbReference>
<dbReference type="Proteomes" id="UP000034493">
    <property type="component" value="Unassembled WGS sequence"/>
</dbReference>
<gene>
    <name evidence="1" type="ORF">UU56_C0014G0018</name>
</gene>
<dbReference type="Pfam" id="PF13419">
    <property type="entry name" value="HAD_2"/>
    <property type="match status" value="1"/>
</dbReference>
<dbReference type="EMBL" id="LCBC01000014">
    <property type="protein sequence ID" value="KKS03819.1"/>
    <property type="molecule type" value="Genomic_DNA"/>
</dbReference>
<sequence>MTKDKPKLFAWDFHGTLERGVEIGFWHILKQLAKKWQIKEDFKLEEVRRLYGVSVFDYLHHFFPKSSHKQIKAMMVRVAQVQNQNHLKIYVTAAPGAIEILSKIKKAGHKNIVVSNSHPEHIWPLVKLVRMESLIDEIFAVDRHYTDRKIDVVYEKAKSIKNYAQKHKIEKIIVIGDKPDDIQAGLSIGAITYQYKRPDFPPVKTHAHFQITDFMELLKEI</sequence>
<dbReference type="InterPro" id="IPR041492">
    <property type="entry name" value="HAD_2"/>
</dbReference>
<comment type="caution">
    <text evidence="1">The sequence shown here is derived from an EMBL/GenBank/DDBJ whole genome shotgun (WGS) entry which is preliminary data.</text>
</comment>
<dbReference type="GO" id="GO:0006281">
    <property type="term" value="P:DNA repair"/>
    <property type="evidence" value="ECO:0007669"/>
    <property type="project" value="TreeGrafter"/>
</dbReference>
<dbReference type="InterPro" id="IPR050155">
    <property type="entry name" value="HAD-like_hydrolase_sf"/>
</dbReference>
<proteinExistence type="predicted"/>